<dbReference type="AlphaFoldDB" id="A0A412QDA5"/>
<reference evidence="1 2" key="1">
    <citation type="submission" date="2018-08" db="EMBL/GenBank/DDBJ databases">
        <title>A genome reference for cultivated species of the human gut microbiota.</title>
        <authorList>
            <person name="Zou Y."/>
            <person name="Xue W."/>
            <person name="Luo G."/>
        </authorList>
    </citation>
    <scope>NUCLEOTIDE SEQUENCE [LARGE SCALE GENOMIC DNA]</scope>
    <source>
        <strain evidence="1 2">AF18-14</strain>
    </source>
</reference>
<accession>A0A412QDA5</accession>
<evidence type="ECO:0000313" key="2">
    <source>
        <dbReference type="Proteomes" id="UP000283833"/>
    </source>
</evidence>
<organism evidence="1 2">
    <name type="scientific">Phocaeicola vulgatus</name>
    <name type="common">Bacteroides vulgatus</name>
    <dbReference type="NCBI Taxonomy" id="821"/>
    <lineage>
        <taxon>Bacteria</taxon>
        <taxon>Pseudomonadati</taxon>
        <taxon>Bacteroidota</taxon>
        <taxon>Bacteroidia</taxon>
        <taxon>Bacteroidales</taxon>
        <taxon>Bacteroidaceae</taxon>
        <taxon>Phocaeicola</taxon>
    </lineage>
</organism>
<evidence type="ECO:0000313" key="1">
    <source>
        <dbReference type="EMBL" id="RGT88936.1"/>
    </source>
</evidence>
<dbReference type="Proteomes" id="UP000283833">
    <property type="component" value="Unassembled WGS sequence"/>
</dbReference>
<gene>
    <name evidence="1" type="ORF">DWX04_17505</name>
</gene>
<comment type="caution">
    <text evidence="1">The sequence shown here is derived from an EMBL/GenBank/DDBJ whole genome shotgun (WGS) entry which is preliminary data.</text>
</comment>
<dbReference type="EMBL" id="QRXI01000027">
    <property type="protein sequence ID" value="RGT88936.1"/>
    <property type="molecule type" value="Genomic_DNA"/>
</dbReference>
<dbReference type="RefSeq" id="WP_117853670.1">
    <property type="nucleotide sequence ID" value="NZ_JAKKWV010000059.1"/>
</dbReference>
<sequence>MIRVFTRECSGKDIAEQSKENNKTNEQPDAEPKANMKAVAEFDTWFSSLYTKLKGKFGHFIDEDNFHNTYLFVRNKVMYSEERIENIEAYFFRCYRYKEMTAMKQESRYTHPEDDFFLRFSDDEFSPSVKELDRLDRLVRDILRYLRDKFSTQEYRIFMLRYYGSPCSFRELSESMGISMNVLLKKMESMMETIRTNSGFKYRCDMLYIYE</sequence>
<protein>
    <submittedName>
        <fullName evidence="1">Sigma-70 family RNA polymerase sigma factor</fullName>
    </submittedName>
</protein>
<proteinExistence type="predicted"/>
<name>A0A412QDA5_PHOVU</name>